<feature type="transmembrane region" description="Helical" evidence="1">
    <location>
        <begin position="29"/>
        <end position="54"/>
    </location>
</feature>
<gene>
    <name evidence="2" type="ORF">GCM10025868_10610</name>
</gene>
<evidence type="ECO:0000313" key="2">
    <source>
        <dbReference type="EMBL" id="GMA85811.1"/>
    </source>
</evidence>
<keyword evidence="3" id="KW-1185">Reference proteome</keyword>
<comment type="caution">
    <text evidence="2">The sequence shown here is derived from an EMBL/GenBank/DDBJ whole genome shotgun (WGS) entry which is preliminary data.</text>
</comment>
<keyword evidence="1" id="KW-0812">Transmembrane</keyword>
<protein>
    <recommendedName>
        <fullName evidence="4">Lipopolysaccharide assembly protein A domain-containing protein</fullName>
    </recommendedName>
</protein>
<evidence type="ECO:0008006" key="4">
    <source>
        <dbReference type="Google" id="ProtNLM"/>
    </source>
</evidence>
<dbReference type="EMBL" id="BSUZ01000001">
    <property type="protein sequence ID" value="GMA85811.1"/>
    <property type="molecule type" value="Genomic_DNA"/>
</dbReference>
<keyword evidence="1" id="KW-0472">Membrane</keyword>
<proteinExistence type="predicted"/>
<evidence type="ECO:0000256" key="1">
    <source>
        <dbReference type="SAM" id="Phobius"/>
    </source>
</evidence>
<accession>A0ABQ6JCA1</accession>
<organism evidence="2 3">
    <name type="scientific">Angustibacter aerolatus</name>
    <dbReference type="NCBI Taxonomy" id="1162965"/>
    <lineage>
        <taxon>Bacteria</taxon>
        <taxon>Bacillati</taxon>
        <taxon>Actinomycetota</taxon>
        <taxon>Actinomycetes</taxon>
        <taxon>Kineosporiales</taxon>
        <taxon>Kineosporiaceae</taxon>
    </lineage>
</organism>
<name>A0ABQ6JCA1_9ACTN</name>
<dbReference type="Proteomes" id="UP001157017">
    <property type="component" value="Unassembled WGS sequence"/>
</dbReference>
<keyword evidence="1" id="KW-1133">Transmembrane helix</keyword>
<sequence>MWLVALAVVGALGLPDLPTPEVGVVPLPTLLLVGGLLLGFLLGLLVGALARVSARRRGARVRRRLDDAVAGVAGARVLEPVAGVLRDHRETRQALAVLASAPR</sequence>
<evidence type="ECO:0000313" key="3">
    <source>
        <dbReference type="Proteomes" id="UP001157017"/>
    </source>
</evidence>
<reference evidence="3" key="1">
    <citation type="journal article" date="2019" name="Int. J. Syst. Evol. Microbiol.">
        <title>The Global Catalogue of Microorganisms (GCM) 10K type strain sequencing project: providing services to taxonomists for standard genome sequencing and annotation.</title>
        <authorList>
            <consortium name="The Broad Institute Genomics Platform"/>
            <consortium name="The Broad Institute Genome Sequencing Center for Infectious Disease"/>
            <person name="Wu L."/>
            <person name="Ma J."/>
        </authorList>
    </citation>
    <scope>NUCLEOTIDE SEQUENCE [LARGE SCALE GENOMIC DNA]</scope>
    <source>
        <strain evidence="3">NBRC 108730</strain>
    </source>
</reference>